<evidence type="ECO:0000313" key="7">
    <source>
        <dbReference type="Proteomes" id="UP000824193"/>
    </source>
</evidence>
<feature type="active site" description="Nucleophile" evidence="4">
    <location>
        <position position="38"/>
    </location>
</feature>
<dbReference type="SUPFAM" id="SSF52151">
    <property type="entry name" value="FabD/lysophospholipase-like"/>
    <property type="match status" value="1"/>
</dbReference>
<sequence length="382" mass="41189">MTKGLVLAGGGAKGSYQVGVYKALSELDWHAGVITGTSVGCLNGALFALDNWELAQEMWLTIGDDQVMEPAPDGRPADWGDFVQAAVEHGGMDVTPLEATVRRVVDEKALRAAPVRYGLVTVQKNTLKPLKLSLEEIPEGRLADYMLASAACFPAFRPRTIDGEEYIDGGYSDNMPLGLAARMGAEELLAVDVDGVGVTLPNLTGLPTTCVRSYWDLGPILRFEPACAKRNIALGYQDCYRAFGRLSGVAYALRAGEDKKLAERFVRPYARLLRAAIGRSPSLALAEGAALRPMERWCTTEQARALAPLERACELAGVDPVGVYTAEELCDAFLKQSDADAAARFYPLFRQEAGWRPVEAAVSAAVPGEFLTALVRFVLTGQ</sequence>
<evidence type="ECO:0000256" key="3">
    <source>
        <dbReference type="ARBA" id="ARBA00023098"/>
    </source>
</evidence>
<dbReference type="Proteomes" id="UP000824193">
    <property type="component" value="Unassembled WGS sequence"/>
</dbReference>
<evidence type="ECO:0000256" key="2">
    <source>
        <dbReference type="ARBA" id="ARBA00022963"/>
    </source>
</evidence>
<feature type="short sequence motif" description="GXGXXG" evidence="4">
    <location>
        <begin position="9"/>
        <end position="14"/>
    </location>
</feature>
<dbReference type="InterPro" id="IPR002641">
    <property type="entry name" value="PNPLA_dom"/>
</dbReference>
<reference evidence="6" key="1">
    <citation type="journal article" date="2021" name="PeerJ">
        <title>Extensive microbial diversity within the chicken gut microbiome revealed by metagenomics and culture.</title>
        <authorList>
            <person name="Gilroy R."/>
            <person name="Ravi A."/>
            <person name="Getino M."/>
            <person name="Pursley I."/>
            <person name="Horton D.L."/>
            <person name="Alikhan N.F."/>
            <person name="Baker D."/>
            <person name="Gharbi K."/>
            <person name="Hall N."/>
            <person name="Watson M."/>
            <person name="Adriaenssens E.M."/>
            <person name="Foster-Nyarko E."/>
            <person name="Jarju S."/>
            <person name="Secka A."/>
            <person name="Antonio M."/>
            <person name="Oren A."/>
            <person name="Chaudhuri R.R."/>
            <person name="La Ragione R."/>
            <person name="Hildebrand F."/>
            <person name="Pallen M.J."/>
        </authorList>
    </citation>
    <scope>NUCLEOTIDE SEQUENCE</scope>
    <source>
        <strain evidence="6">2239</strain>
    </source>
</reference>
<evidence type="ECO:0000313" key="6">
    <source>
        <dbReference type="EMBL" id="HIX05942.1"/>
    </source>
</evidence>
<dbReference type="AlphaFoldDB" id="A0A9D1V4F1"/>
<dbReference type="InterPro" id="IPR050301">
    <property type="entry name" value="NTE"/>
</dbReference>
<keyword evidence="2 4" id="KW-0442">Lipid degradation</keyword>
<dbReference type="InterPro" id="IPR016035">
    <property type="entry name" value="Acyl_Trfase/lysoPLipase"/>
</dbReference>
<dbReference type="CDD" id="cd07209">
    <property type="entry name" value="Pat_hypo_Ecoli_Z1214_like"/>
    <property type="match status" value="1"/>
</dbReference>
<feature type="active site" description="Proton acceptor" evidence="4">
    <location>
        <position position="168"/>
    </location>
</feature>
<evidence type="ECO:0000256" key="4">
    <source>
        <dbReference type="PROSITE-ProRule" id="PRU01161"/>
    </source>
</evidence>
<comment type="caution">
    <text evidence="6">The sequence shown here is derived from an EMBL/GenBank/DDBJ whole genome shotgun (WGS) entry which is preliminary data.</text>
</comment>
<protein>
    <submittedName>
        <fullName evidence="6">Patatin-like phospholipase family protein</fullName>
    </submittedName>
</protein>
<evidence type="ECO:0000256" key="1">
    <source>
        <dbReference type="ARBA" id="ARBA00022801"/>
    </source>
</evidence>
<proteinExistence type="predicted"/>
<feature type="short sequence motif" description="GXSXG" evidence="4">
    <location>
        <begin position="36"/>
        <end position="40"/>
    </location>
</feature>
<dbReference type="GO" id="GO:0016042">
    <property type="term" value="P:lipid catabolic process"/>
    <property type="evidence" value="ECO:0007669"/>
    <property type="project" value="UniProtKB-UniRule"/>
</dbReference>
<dbReference type="EMBL" id="DXFW01000022">
    <property type="protein sequence ID" value="HIX05942.1"/>
    <property type="molecule type" value="Genomic_DNA"/>
</dbReference>
<dbReference type="PANTHER" id="PTHR14226">
    <property type="entry name" value="NEUROPATHY TARGET ESTERASE/SWISS CHEESE D.MELANOGASTER"/>
    <property type="match status" value="1"/>
</dbReference>
<feature type="domain" description="PNPLA" evidence="5">
    <location>
        <begin position="5"/>
        <end position="181"/>
    </location>
</feature>
<dbReference type="Gene3D" id="3.40.1090.10">
    <property type="entry name" value="Cytosolic phospholipase A2 catalytic domain"/>
    <property type="match status" value="2"/>
</dbReference>
<dbReference type="PROSITE" id="PS51635">
    <property type="entry name" value="PNPLA"/>
    <property type="match status" value="1"/>
</dbReference>
<keyword evidence="1 4" id="KW-0378">Hydrolase</keyword>
<dbReference type="Pfam" id="PF01734">
    <property type="entry name" value="Patatin"/>
    <property type="match status" value="1"/>
</dbReference>
<accession>A0A9D1V4F1</accession>
<name>A0A9D1V4F1_9FIRM</name>
<evidence type="ECO:0000259" key="5">
    <source>
        <dbReference type="PROSITE" id="PS51635"/>
    </source>
</evidence>
<keyword evidence="3 4" id="KW-0443">Lipid metabolism</keyword>
<gene>
    <name evidence="6" type="ORF">H9865_07565</name>
</gene>
<dbReference type="GO" id="GO:0016787">
    <property type="term" value="F:hydrolase activity"/>
    <property type="evidence" value="ECO:0007669"/>
    <property type="project" value="UniProtKB-UniRule"/>
</dbReference>
<organism evidence="6 7">
    <name type="scientific">Candidatus Allofournierella pullicola</name>
    <dbReference type="NCBI Taxonomy" id="2838596"/>
    <lineage>
        <taxon>Bacteria</taxon>
        <taxon>Bacillati</taxon>
        <taxon>Bacillota</taxon>
        <taxon>Clostridia</taxon>
        <taxon>Eubacteriales</taxon>
        <taxon>Oscillospiraceae</taxon>
        <taxon>Allofournierella</taxon>
    </lineage>
</organism>
<reference evidence="6" key="2">
    <citation type="submission" date="2021-04" db="EMBL/GenBank/DDBJ databases">
        <authorList>
            <person name="Gilroy R."/>
        </authorList>
    </citation>
    <scope>NUCLEOTIDE SEQUENCE</scope>
    <source>
        <strain evidence="6">2239</strain>
    </source>
</reference>
<feature type="short sequence motif" description="DGA/G" evidence="4">
    <location>
        <begin position="168"/>
        <end position="170"/>
    </location>
</feature>
<dbReference type="PANTHER" id="PTHR14226:SF57">
    <property type="entry name" value="BLR7027 PROTEIN"/>
    <property type="match status" value="1"/>
</dbReference>